<reference evidence="1 2" key="1">
    <citation type="submission" date="2024-09" db="EMBL/GenBank/DDBJ databases">
        <authorList>
            <person name="Sun Q."/>
            <person name="Mori K."/>
        </authorList>
    </citation>
    <scope>NUCLEOTIDE SEQUENCE [LARGE SCALE GENOMIC DNA]</scope>
    <source>
        <strain evidence="1 2">NCAIM B.02336</strain>
    </source>
</reference>
<dbReference type="Gene3D" id="1.25.40.380">
    <property type="entry name" value="Protein of unknown function DUF1810"/>
    <property type="match status" value="1"/>
</dbReference>
<protein>
    <submittedName>
        <fullName evidence="1">DUF1810 domain-containing protein</fullName>
    </submittedName>
</protein>
<proteinExistence type="predicted"/>
<sequence>MPGVQDRWDLVRFVQAQQPSYADALAELRAGHKRTHWSWYVLPQLAGLGHSAMSQRYALSGLDEARAYLAHPLLGARLRECVAALNAHAGRRADDMLGAVDALKLHSCLTLFLQAAPGSAPFQDALETFFGGAPDTATLRLLAAPPAAR</sequence>
<dbReference type="Pfam" id="PF08837">
    <property type="entry name" value="DUF1810"/>
    <property type="match status" value="1"/>
</dbReference>
<keyword evidence="2" id="KW-1185">Reference proteome</keyword>
<dbReference type="RefSeq" id="WP_377481110.1">
    <property type="nucleotide sequence ID" value="NZ_JBHLTN010000011.1"/>
</dbReference>
<dbReference type="PIRSF" id="PIRSF008546">
    <property type="entry name" value="UCP008546"/>
    <property type="match status" value="1"/>
</dbReference>
<comment type="caution">
    <text evidence="1">The sequence shown here is derived from an EMBL/GenBank/DDBJ whole genome shotgun (WGS) entry which is preliminary data.</text>
</comment>
<evidence type="ECO:0000313" key="1">
    <source>
        <dbReference type="EMBL" id="MFC0592148.1"/>
    </source>
</evidence>
<dbReference type="SUPFAM" id="SSF140736">
    <property type="entry name" value="Rv1873-like"/>
    <property type="match status" value="1"/>
</dbReference>
<accession>A0ABV6PSU3</accession>
<name>A0ABV6PSU3_9BURK</name>
<organism evidence="1 2">
    <name type="scientific">Ottowia pentelensis</name>
    <dbReference type="NCBI Taxonomy" id="511108"/>
    <lineage>
        <taxon>Bacteria</taxon>
        <taxon>Pseudomonadati</taxon>
        <taxon>Pseudomonadota</taxon>
        <taxon>Betaproteobacteria</taxon>
        <taxon>Burkholderiales</taxon>
        <taxon>Comamonadaceae</taxon>
        <taxon>Ottowia</taxon>
    </lineage>
</organism>
<dbReference type="InterPro" id="IPR014937">
    <property type="entry name" value="DUF1810"/>
</dbReference>
<dbReference type="InterPro" id="IPR036287">
    <property type="entry name" value="Rv1873-like_sf"/>
</dbReference>
<dbReference type="EMBL" id="JBHLTN010000011">
    <property type="protein sequence ID" value="MFC0592148.1"/>
    <property type="molecule type" value="Genomic_DNA"/>
</dbReference>
<dbReference type="Proteomes" id="UP001589834">
    <property type="component" value="Unassembled WGS sequence"/>
</dbReference>
<evidence type="ECO:0000313" key="2">
    <source>
        <dbReference type="Proteomes" id="UP001589834"/>
    </source>
</evidence>
<gene>
    <name evidence="1" type="ORF">ACFFGG_06220</name>
</gene>